<dbReference type="InterPro" id="IPR035976">
    <property type="entry name" value="Sushi/SCR/CCP_sf"/>
</dbReference>
<dbReference type="SMART" id="SM00032">
    <property type="entry name" value="CCP"/>
    <property type="match status" value="1"/>
</dbReference>
<keyword evidence="1 2" id="KW-1015">Disulfide bond</keyword>
<reference evidence="4" key="2">
    <citation type="submission" date="2025-08" db="UniProtKB">
        <authorList>
            <consortium name="Ensembl"/>
        </authorList>
    </citation>
    <scope>IDENTIFICATION</scope>
</reference>
<evidence type="ECO:0000259" key="3">
    <source>
        <dbReference type="PROSITE" id="PS50923"/>
    </source>
</evidence>
<dbReference type="Pfam" id="PF00084">
    <property type="entry name" value="Sushi"/>
    <property type="match status" value="1"/>
</dbReference>
<dbReference type="CDD" id="cd00033">
    <property type="entry name" value="CCP"/>
    <property type="match status" value="1"/>
</dbReference>
<reference evidence="5" key="1">
    <citation type="submission" date="2003-08" db="EMBL/GenBank/DDBJ databases">
        <authorList>
            <person name="Birren B."/>
            <person name="Nusbaum C."/>
            <person name="Abebe A."/>
            <person name="Abouelleil A."/>
            <person name="Adekoya E."/>
            <person name="Ait-zahra M."/>
            <person name="Allen N."/>
            <person name="Allen T."/>
            <person name="An P."/>
            <person name="Anderson M."/>
            <person name="Anderson S."/>
            <person name="Arachchi H."/>
            <person name="Armbruster J."/>
            <person name="Bachantsang P."/>
            <person name="Baldwin J."/>
            <person name="Barry A."/>
            <person name="Bayul T."/>
            <person name="Blitshsteyn B."/>
            <person name="Bloom T."/>
            <person name="Blye J."/>
            <person name="Boguslavskiy L."/>
            <person name="Borowsky M."/>
            <person name="Boukhgalter B."/>
            <person name="Brunache A."/>
            <person name="Butler J."/>
            <person name="Calixte N."/>
            <person name="Calvo S."/>
            <person name="Camarata J."/>
            <person name="Campo K."/>
            <person name="Chang J."/>
            <person name="Cheshatsang Y."/>
            <person name="Citroen M."/>
            <person name="Collymore A."/>
            <person name="Considine T."/>
            <person name="Cook A."/>
            <person name="Cooke P."/>
            <person name="Corum B."/>
            <person name="Cuomo C."/>
            <person name="David R."/>
            <person name="Dawoe T."/>
            <person name="Degray S."/>
            <person name="Dodge S."/>
            <person name="Dooley K."/>
            <person name="Dorje P."/>
            <person name="Dorjee K."/>
            <person name="Dorris L."/>
            <person name="Duffey N."/>
            <person name="Dupes A."/>
            <person name="Elkins T."/>
            <person name="Engels R."/>
            <person name="Erickson J."/>
            <person name="Farina A."/>
            <person name="Faro S."/>
            <person name="Ferreira P."/>
            <person name="Fischer H."/>
            <person name="Fitzgerald M."/>
            <person name="Foley K."/>
            <person name="Gage D."/>
            <person name="Galagan J."/>
            <person name="Gearin G."/>
            <person name="Gnerre S."/>
            <person name="Gnirke A."/>
            <person name="Goyette A."/>
            <person name="Graham J."/>
            <person name="Grandbois E."/>
            <person name="Gyaltsen K."/>
            <person name="Hafez N."/>
            <person name="Hagopian D."/>
            <person name="Hagos B."/>
            <person name="Hall J."/>
            <person name="Hatcher B."/>
            <person name="Heller A."/>
            <person name="Higgins H."/>
            <person name="Honan T."/>
            <person name="Horn A."/>
            <person name="Houde N."/>
            <person name="Hughes L."/>
            <person name="Hulme W."/>
            <person name="Husby E."/>
            <person name="Iliev I."/>
            <person name="Jaffe D."/>
            <person name="Jones C."/>
            <person name="Kamal M."/>
            <person name="Kamat A."/>
            <person name="Kamvysselis M."/>
            <person name="Karlsson E."/>
            <person name="Kells C."/>
            <person name="Kieu A."/>
            <person name="Kisner P."/>
            <person name="Kodira C."/>
            <person name="Kulbokas E."/>
            <person name="Labutti K."/>
            <person name="Lama D."/>
            <person name="Landers T."/>
            <person name="Leger J."/>
            <person name="Levine S."/>
            <person name="Lewis D."/>
            <person name="Lewis T."/>
            <person name="Lindblad-toh K."/>
            <person name="Liu X."/>
            <person name="Lokyitsang T."/>
            <person name="Lokyitsang Y."/>
            <person name="Lucien O."/>
            <person name="Lui A."/>
            <person name="Ma L.J."/>
            <person name="Mabbitt R."/>
            <person name="Macdonald J."/>
            <person name="Maclean C."/>
            <person name="Major J."/>
            <person name="Manning J."/>
            <person name="Marabella R."/>
            <person name="Maru K."/>
            <person name="Matthews C."/>
            <person name="Mauceli E."/>
            <person name="Mccarthy M."/>
            <person name="Mcdonough S."/>
            <person name="Mcghee T."/>
            <person name="Meldrim J."/>
            <person name="Meneus L."/>
            <person name="Mesirov J."/>
            <person name="Mihalev A."/>
            <person name="Mihova T."/>
            <person name="Mikkelsen T."/>
            <person name="Mlenga V."/>
            <person name="Moru K."/>
            <person name="Mozes J."/>
            <person name="Mulrain L."/>
            <person name="Munson G."/>
            <person name="Naylor J."/>
            <person name="Newes C."/>
            <person name="Nguyen C."/>
            <person name="Nguyen N."/>
            <person name="Nguyen T."/>
            <person name="Nicol R."/>
            <person name="Nielsen C."/>
            <person name="Nizzari M."/>
            <person name="Norbu C."/>
            <person name="Norbu N."/>
            <person name="O'donnell P."/>
            <person name="Okoawo O."/>
            <person name="O'leary S."/>
            <person name="Omotosho B."/>
            <person name="O'neill K."/>
            <person name="Osman S."/>
            <person name="Parker S."/>
            <person name="Perrin D."/>
            <person name="Phunkhang P."/>
            <person name="Piqani B."/>
            <person name="Purcell S."/>
            <person name="Rachupka T."/>
            <person name="Ramasamy U."/>
            <person name="Rameau R."/>
            <person name="Ray V."/>
            <person name="Raymond C."/>
            <person name="Retta R."/>
            <person name="Richardson S."/>
            <person name="Rise C."/>
            <person name="Rodriguez J."/>
            <person name="Rogers J."/>
            <person name="Rogov P."/>
            <person name="Rutman M."/>
            <person name="Schupbach R."/>
            <person name="Seaman C."/>
            <person name="Settipalli S."/>
            <person name="Sharpe T."/>
            <person name="Sheridan J."/>
            <person name="Sherpa N."/>
            <person name="Shi J."/>
            <person name="Smirnov S."/>
            <person name="Smith C."/>
            <person name="Sougnez C."/>
            <person name="Spencer B."/>
            <person name="Stalker J."/>
            <person name="Stange-thomann N."/>
            <person name="Stavropoulos S."/>
            <person name="Stetson K."/>
            <person name="Stone C."/>
            <person name="Stone S."/>
            <person name="Stubbs M."/>
            <person name="Talamas J."/>
            <person name="Tchuinga P."/>
            <person name="Tenzing P."/>
            <person name="Tesfaye S."/>
            <person name="Theodore J."/>
            <person name="Thoulutsang Y."/>
            <person name="Topham K."/>
            <person name="Towey S."/>
            <person name="Tsamla T."/>
            <person name="Tsomo N."/>
            <person name="Vallee D."/>
            <person name="Vassiliev H."/>
            <person name="Venkataraman V."/>
            <person name="Vinson J."/>
            <person name="Vo A."/>
            <person name="Wade C."/>
            <person name="Wang S."/>
            <person name="Wangchuk T."/>
            <person name="Wangdi T."/>
            <person name="Whittaker C."/>
            <person name="Wilkinson J."/>
            <person name="Wu Y."/>
            <person name="Wyman D."/>
            <person name="Yadav S."/>
            <person name="Yang S."/>
            <person name="Yang X."/>
            <person name="Yeager S."/>
            <person name="Yee E."/>
            <person name="Young G."/>
            <person name="Zainoun J."/>
            <person name="Zembeck L."/>
            <person name="Zimmer A."/>
            <person name="Zody M."/>
            <person name="Lander E."/>
        </authorList>
    </citation>
    <scope>NUCLEOTIDE SEQUENCE [LARGE SCALE GENOMIC DNA]</scope>
</reference>
<dbReference type="InterPro" id="IPR000436">
    <property type="entry name" value="Sushi_SCR_CCP_dom"/>
</dbReference>
<keyword evidence="2" id="KW-0768">Sushi</keyword>
<evidence type="ECO:0000256" key="2">
    <source>
        <dbReference type="PROSITE-ProRule" id="PRU00302"/>
    </source>
</evidence>
<organism evidence="4 5">
    <name type="scientific">Ciona savignyi</name>
    <name type="common">Pacific transparent sea squirt</name>
    <dbReference type="NCBI Taxonomy" id="51511"/>
    <lineage>
        <taxon>Eukaryota</taxon>
        <taxon>Metazoa</taxon>
        <taxon>Chordata</taxon>
        <taxon>Tunicata</taxon>
        <taxon>Ascidiacea</taxon>
        <taxon>Phlebobranchia</taxon>
        <taxon>Cionidae</taxon>
        <taxon>Ciona</taxon>
    </lineage>
</organism>
<dbReference type="HOGENOM" id="CLU_1685958_0_0_1"/>
<dbReference type="PROSITE" id="PS50923">
    <property type="entry name" value="SUSHI"/>
    <property type="match status" value="1"/>
</dbReference>
<proteinExistence type="predicted"/>
<sequence>MFDCLLNGEIRTCRQGQDSCETIERRCGPKTIIMKGCKQTQACLTDARAQVRLSQTGERQCNLNGYNSVCTCCCEDNWCNINSETCRGMQFDCLLAPTVDNSRVICSKGKSPGSTCRYQCGSGYWPHPFENQALTCLIDGTWDRPKPCCARYVHHT</sequence>
<dbReference type="Ensembl" id="ENSCSAVT00000003333.1">
    <property type="protein sequence ID" value="ENSCSAVP00000003283.1"/>
    <property type="gene ID" value="ENSCSAVG00000001955.1"/>
</dbReference>
<dbReference type="CDD" id="cd23539">
    <property type="entry name" value="TFP_LU_ECD_CinHb4_like"/>
    <property type="match status" value="1"/>
</dbReference>
<feature type="domain" description="Sushi" evidence="3">
    <location>
        <begin position="91"/>
        <end position="151"/>
    </location>
</feature>
<comment type="caution">
    <text evidence="2">Lacks conserved residue(s) required for the propagation of feature annotation.</text>
</comment>
<keyword evidence="5" id="KW-1185">Reference proteome</keyword>
<dbReference type="Gene3D" id="2.10.70.10">
    <property type="entry name" value="Complement Module, domain 1"/>
    <property type="match status" value="1"/>
</dbReference>
<feature type="disulfide bond" evidence="2">
    <location>
        <begin position="93"/>
        <end position="136"/>
    </location>
</feature>
<evidence type="ECO:0000313" key="4">
    <source>
        <dbReference type="Ensembl" id="ENSCSAVP00000003283.1"/>
    </source>
</evidence>
<dbReference type="AlphaFoldDB" id="H2YD85"/>
<dbReference type="Proteomes" id="UP000007875">
    <property type="component" value="Unassembled WGS sequence"/>
</dbReference>
<dbReference type="SUPFAM" id="SSF57535">
    <property type="entry name" value="Complement control module/SCR domain"/>
    <property type="match status" value="1"/>
</dbReference>
<dbReference type="GeneTree" id="ENSGT00940000164806"/>
<evidence type="ECO:0000313" key="5">
    <source>
        <dbReference type="Proteomes" id="UP000007875"/>
    </source>
</evidence>
<reference evidence="4" key="3">
    <citation type="submission" date="2025-09" db="UniProtKB">
        <authorList>
            <consortium name="Ensembl"/>
        </authorList>
    </citation>
    <scope>IDENTIFICATION</scope>
</reference>
<protein>
    <recommendedName>
        <fullName evidence="3">Sushi domain-containing protein</fullName>
    </recommendedName>
</protein>
<evidence type="ECO:0000256" key="1">
    <source>
        <dbReference type="ARBA" id="ARBA00023157"/>
    </source>
</evidence>
<name>H2YD85_CIOSA</name>
<accession>H2YD85</accession>